<gene>
    <name evidence="10" type="ORF">C5745_10530</name>
</gene>
<dbReference type="Pfam" id="PF14322">
    <property type="entry name" value="SusD-like_3"/>
    <property type="match status" value="1"/>
</dbReference>
<dbReference type="AlphaFoldDB" id="A0A2S9J395"/>
<evidence type="ECO:0000256" key="3">
    <source>
        <dbReference type="ARBA" id="ARBA00022729"/>
    </source>
</evidence>
<evidence type="ECO:0000256" key="6">
    <source>
        <dbReference type="SAM" id="Coils"/>
    </source>
</evidence>
<keyword evidence="5" id="KW-0998">Cell outer membrane</keyword>
<protein>
    <submittedName>
        <fullName evidence="10">RagB/SusD family nutrient uptake outer membrane protein</fullName>
    </submittedName>
</protein>
<dbReference type="OrthoDB" id="5694214at2"/>
<dbReference type="InterPro" id="IPR012944">
    <property type="entry name" value="SusD_RagB_dom"/>
</dbReference>
<dbReference type="RefSeq" id="WP_105716972.1">
    <property type="nucleotide sequence ID" value="NZ_PVBQ01000007.1"/>
</dbReference>
<accession>A0A2S9J395</accession>
<evidence type="ECO:0000259" key="8">
    <source>
        <dbReference type="Pfam" id="PF07980"/>
    </source>
</evidence>
<dbReference type="PROSITE" id="PS51257">
    <property type="entry name" value="PROKAR_LIPOPROTEIN"/>
    <property type="match status" value="1"/>
</dbReference>
<evidence type="ECO:0000256" key="7">
    <source>
        <dbReference type="SAM" id="SignalP"/>
    </source>
</evidence>
<keyword evidence="4" id="KW-0472">Membrane</keyword>
<evidence type="ECO:0000256" key="1">
    <source>
        <dbReference type="ARBA" id="ARBA00004442"/>
    </source>
</evidence>
<feature type="chain" id="PRO_5015754310" evidence="7">
    <location>
        <begin position="20"/>
        <end position="567"/>
    </location>
</feature>
<comment type="caution">
    <text evidence="10">The sequence shown here is derived from an EMBL/GenBank/DDBJ whole genome shotgun (WGS) entry which is preliminary data.</text>
</comment>
<feature type="signal peptide" evidence="7">
    <location>
        <begin position="1"/>
        <end position="19"/>
    </location>
</feature>
<comment type="similarity">
    <text evidence="2">Belongs to the SusD family.</text>
</comment>
<proteinExistence type="inferred from homology"/>
<feature type="domain" description="SusD-like N-terminal" evidence="9">
    <location>
        <begin position="51"/>
        <end position="215"/>
    </location>
</feature>
<dbReference type="InterPro" id="IPR011990">
    <property type="entry name" value="TPR-like_helical_dom_sf"/>
</dbReference>
<feature type="domain" description="RagB/SusD" evidence="8">
    <location>
        <begin position="259"/>
        <end position="566"/>
    </location>
</feature>
<dbReference type="Proteomes" id="UP000239711">
    <property type="component" value="Unassembled WGS sequence"/>
</dbReference>
<reference evidence="10 11" key="1">
    <citation type="submission" date="2018-02" db="EMBL/GenBank/DDBJ databases">
        <title>The draft genome of Sphingobacterium sp. 5JN-11.</title>
        <authorList>
            <person name="Liu L."/>
            <person name="Li L."/>
            <person name="Liang L."/>
            <person name="Zhang X."/>
            <person name="Wang T."/>
        </authorList>
    </citation>
    <scope>NUCLEOTIDE SEQUENCE [LARGE SCALE GENOMIC DNA]</scope>
    <source>
        <strain evidence="10 11">5JN-11</strain>
    </source>
</reference>
<evidence type="ECO:0000256" key="2">
    <source>
        <dbReference type="ARBA" id="ARBA00006275"/>
    </source>
</evidence>
<dbReference type="InterPro" id="IPR033985">
    <property type="entry name" value="SusD-like_N"/>
</dbReference>
<comment type="subcellular location">
    <subcellularLocation>
        <location evidence="1">Cell outer membrane</location>
    </subcellularLocation>
</comment>
<dbReference type="InterPro" id="IPR019734">
    <property type="entry name" value="TPR_rpt"/>
</dbReference>
<keyword evidence="11" id="KW-1185">Reference proteome</keyword>
<dbReference type="GO" id="GO:0009279">
    <property type="term" value="C:cell outer membrane"/>
    <property type="evidence" value="ECO:0007669"/>
    <property type="project" value="UniProtKB-SubCell"/>
</dbReference>
<keyword evidence="6" id="KW-0175">Coiled coil</keyword>
<dbReference type="SMART" id="SM00028">
    <property type="entry name" value="TPR"/>
    <property type="match status" value="3"/>
</dbReference>
<evidence type="ECO:0000256" key="4">
    <source>
        <dbReference type="ARBA" id="ARBA00023136"/>
    </source>
</evidence>
<evidence type="ECO:0000313" key="10">
    <source>
        <dbReference type="EMBL" id="PRD47258.1"/>
    </source>
</evidence>
<name>A0A2S9J395_9SPHI</name>
<dbReference type="Pfam" id="PF07980">
    <property type="entry name" value="SusD_RagB"/>
    <property type="match status" value="1"/>
</dbReference>
<dbReference type="Gene3D" id="1.25.40.390">
    <property type="match status" value="1"/>
</dbReference>
<dbReference type="EMBL" id="PVBQ01000007">
    <property type="protein sequence ID" value="PRD47258.1"/>
    <property type="molecule type" value="Genomic_DNA"/>
</dbReference>
<evidence type="ECO:0000313" key="11">
    <source>
        <dbReference type="Proteomes" id="UP000239711"/>
    </source>
</evidence>
<feature type="coiled-coil region" evidence="6">
    <location>
        <begin position="439"/>
        <end position="469"/>
    </location>
</feature>
<sequence>MKKFSILLLGCLTFSSCYKLDTAPYDRVNSTTFWQTKEHALAGVLGCYNALKKNNVFGLQFAYDNLTDVGMGYDDVGFGDIIAGTFTDRSGGVVNRWKSGYDLVQRCNHAIAQIQQMELEEETKSVFIGEARFLRALVYFQLTNLYGALPLYDENVDINRDYAELNKPRSSVADVTTFIRNDLQFAIANLPVSYDAANLGRVTKGAAYALRGKVELYNKNWGAAISDFEEIVRNRSNNYGYSLSEDYASLFTMEGDNQPEMIFAIQNMGGTGFDYGMPMALYMGTRSTFGSCWNNSMPSTRFGDSYENKDGSPFNWNDHFPNYNEDNTVKREAMVSTHNNGVLTHVPDTAKLLDIYRNRDPRMMQTLIVPYSRYVGWNANAEREMQLILATGVNENFGQIRNNRGWMTYVWRKFVPEGNMKGAITNREHVPINFPLIRYADVLLMLAEAYNENNQLEQAIVELNKVRERSEMPGLNSGNPYLAVAGKEQMRQRISHERKIELAGEGWRYFDLKRWEQLGVVSNGFIEKSIVGDNLVTRQYQTRHRIWPIPGQEIEINPALDQNDEWK</sequence>
<organism evidence="10 11">
    <name type="scientific">Sphingobacterium haloxyli</name>
    <dbReference type="NCBI Taxonomy" id="2100533"/>
    <lineage>
        <taxon>Bacteria</taxon>
        <taxon>Pseudomonadati</taxon>
        <taxon>Bacteroidota</taxon>
        <taxon>Sphingobacteriia</taxon>
        <taxon>Sphingobacteriales</taxon>
        <taxon>Sphingobacteriaceae</taxon>
        <taxon>Sphingobacterium</taxon>
    </lineage>
</organism>
<keyword evidence="3 7" id="KW-0732">Signal</keyword>
<dbReference type="SUPFAM" id="SSF48452">
    <property type="entry name" value="TPR-like"/>
    <property type="match status" value="1"/>
</dbReference>
<evidence type="ECO:0000256" key="5">
    <source>
        <dbReference type="ARBA" id="ARBA00023237"/>
    </source>
</evidence>
<evidence type="ECO:0000259" key="9">
    <source>
        <dbReference type="Pfam" id="PF14322"/>
    </source>
</evidence>